<dbReference type="PANTHER" id="PTHR24305">
    <property type="entry name" value="CYTOCHROME P450"/>
    <property type="match status" value="1"/>
</dbReference>
<dbReference type="Gene3D" id="1.10.630.10">
    <property type="entry name" value="Cytochrome P450"/>
    <property type="match status" value="1"/>
</dbReference>
<keyword evidence="9" id="KW-0812">Transmembrane</keyword>
<dbReference type="InterPro" id="IPR002401">
    <property type="entry name" value="Cyt_P450_E_grp-I"/>
</dbReference>
<name>A0A2P5I9K8_DIAHE</name>
<dbReference type="OrthoDB" id="3934656at2759"/>
<keyword evidence="9" id="KW-0472">Membrane</keyword>
<dbReference type="PRINTS" id="PR00385">
    <property type="entry name" value="P450"/>
</dbReference>
<dbReference type="GO" id="GO:0020037">
    <property type="term" value="F:heme binding"/>
    <property type="evidence" value="ECO:0007669"/>
    <property type="project" value="InterPro"/>
</dbReference>
<dbReference type="GO" id="GO:0016705">
    <property type="term" value="F:oxidoreductase activity, acting on paired donors, with incorporation or reduction of molecular oxygen"/>
    <property type="evidence" value="ECO:0007669"/>
    <property type="project" value="InterPro"/>
</dbReference>
<evidence type="ECO:0000313" key="10">
    <source>
        <dbReference type="EMBL" id="POS79186.1"/>
    </source>
</evidence>
<evidence type="ECO:0000256" key="8">
    <source>
        <dbReference type="PIRSR" id="PIRSR602401-1"/>
    </source>
</evidence>
<dbReference type="PANTHER" id="PTHR24305:SF77">
    <property type="entry name" value="CYTOCHROME P450 MONOOXYGENASE"/>
    <property type="match status" value="1"/>
</dbReference>
<keyword evidence="4 8" id="KW-0479">Metal-binding</keyword>
<evidence type="ECO:0000256" key="3">
    <source>
        <dbReference type="ARBA" id="ARBA00022617"/>
    </source>
</evidence>
<comment type="similarity">
    <text evidence="2">Belongs to the cytochrome P450 family.</text>
</comment>
<dbReference type="CDD" id="cd11060">
    <property type="entry name" value="CYP57A1-like"/>
    <property type="match status" value="1"/>
</dbReference>
<keyword evidence="9" id="KW-1133">Transmembrane helix</keyword>
<feature type="transmembrane region" description="Helical" evidence="9">
    <location>
        <begin position="12"/>
        <end position="32"/>
    </location>
</feature>
<dbReference type="FunCoup" id="A0A2P5I9K8">
    <property type="interactions" value="1458"/>
</dbReference>
<keyword evidence="3 8" id="KW-0349">Heme</keyword>
<evidence type="ECO:0000313" key="11">
    <source>
        <dbReference type="Proteomes" id="UP000094444"/>
    </source>
</evidence>
<keyword evidence="7" id="KW-0503">Monooxygenase</keyword>
<protein>
    <submittedName>
        <fullName evidence="10">Cytochrome P450</fullName>
    </submittedName>
</protein>
<dbReference type="Pfam" id="PF00067">
    <property type="entry name" value="p450"/>
    <property type="match status" value="1"/>
</dbReference>
<dbReference type="InterPro" id="IPR036396">
    <property type="entry name" value="Cyt_P450_sf"/>
</dbReference>
<dbReference type="PRINTS" id="PR00463">
    <property type="entry name" value="EP450I"/>
</dbReference>
<comment type="cofactor">
    <cofactor evidence="1 8">
        <name>heme</name>
        <dbReference type="ChEBI" id="CHEBI:30413"/>
    </cofactor>
</comment>
<evidence type="ECO:0000256" key="6">
    <source>
        <dbReference type="ARBA" id="ARBA00023004"/>
    </source>
</evidence>
<dbReference type="Proteomes" id="UP000094444">
    <property type="component" value="Unassembled WGS sequence"/>
</dbReference>
<dbReference type="EMBL" id="MAVT02000131">
    <property type="protein sequence ID" value="POS79186.1"/>
    <property type="molecule type" value="Genomic_DNA"/>
</dbReference>
<dbReference type="InParanoid" id="A0A2P5I9K8"/>
<proteinExistence type="inferred from homology"/>
<dbReference type="SUPFAM" id="SSF48264">
    <property type="entry name" value="Cytochrome P450"/>
    <property type="match status" value="1"/>
</dbReference>
<gene>
    <name evidence="10" type="ORF">DHEL01_v202409</name>
</gene>
<keyword evidence="6 8" id="KW-0408">Iron</keyword>
<dbReference type="GO" id="GO:0005506">
    <property type="term" value="F:iron ion binding"/>
    <property type="evidence" value="ECO:0007669"/>
    <property type="project" value="InterPro"/>
</dbReference>
<evidence type="ECO:0000256" key="7">
    <source>
        <dbReference type="ARBA" id="ARBA00023033"/>
    </source>
</evidence>
<evidence type="ECO:0000256" key="2">
    <source>
        <dbReference type="ARBA" id="ARBA00010617"/>
    </source>
</evidence>
<sequence>MESLHSLAGLLGPRGTTLFGVVFTIAIVWWSVSAFRSWYRLSHVPGPLLASTSSLWMVKNAIKGRIAPAMLSLQQYGRLVRVAPNYILTDDPDTLRQIASARSEYYRDEWWEGLKITPGQPNLGTILEIGPHDKVKAKMSAGYAGRDNMDMESRVDARIMHLKDVIRRRYVCEGDQVKSVDLARLSYYFTLDVITDLSYGEAFGFLDAEGDLYHYTRSLDQLLKIVGVVSELPALRKIANSSVVSFFLRPKLSDKAGLGRLMGIARDIIEKRFESGEVNNGDMLGSFMRHGIQKGPAIAETTLQLIAGAETSSTVIRSTMGLLMTTPRVYQKLKVLINETIQAGEASSPITVEEAKKLPYLQAILSEGIRMRPPAPYGHYKVVPPGGDTLNGLFIPEGTAVGHNSFSMMRRKEIFGEDVEIFRPERWLECGDAQRQQMDRTIDIHFGGGRWMCAGKLVAYTELYKIYFELLREFDFQLVNPSMPYREDSFVLWRQRDMHVRVSKATW</sequence>
<dbReference type="AlphaFoldDB" id="A0A2P5I9K8"/>
<dbReference type="STRING" id="158607.A0A2P5I9K8"/>
<keyword evidence="5" id="KW-0560">Oxidoreductase</keyword>
<evidence type="ECO:0000256" key="5">
    <source>
        <dbReference type="ARBA" id="ARBA00023002"/>
    </source>
</evidence>
<dbReference type="GO" id="GO:0004497">
    <property type="term" value="F:monooxygenase activity"/>
    <property type="evidence" value="ECO:0007669"/>
    <property type="project" value="UniProtKB-KW"/>
</dbReference>
<feature type="binding site" description="axial binding residue" evidence="8">
    <location>
        <position position="453"/>
    </location>
    <ligand>
        <name>heme</name>
        <dbReference type="ChEBI" id="CHEBI:30413"/>
    </ligand>
    <ligandPart>
        <name>Fe</name>
        <dbReference type="ChEBI" id="CHEBI:18248"/>
    </ligandPart>
</feature>
<evidence type="ECO:0000256" key="1">
    <source>
        <dbReference type="ARBA" id="ARBA00001971"/>
    </source>
</evidence>
<comment type="caution">
    <text evidence="10">The sequence shown here is derived from an EMBL/GenBank/DDBJ whole genome shotgun (WGS) entry which is preliminary data.</text>
</comment>
<dbReference type="InterPro" id="IPR001128">
    <property type="entry name" value="Cyt_P450"/>
</dbReference>
<keyword evidence="11" id="KW-1185">Reference proteome</keyword>
<organism evidence="10 11">
    <name type="scientific">Diaporthe helianthi</name>
    <dbReference type="NCBI Taxonomy" id="158607"/>
    <lineage>
        <taxon>Eukaryota</taxon>
        <taxon>Fungi</taxon>
        <taxon>Dikarya</taxon>
        <taxon>Ascomycota</taxon>
        <taxon>Pezizomycotina</taxon>
        <taxon>Sordariomycetes</taxon>
        <taxon>Sordariomycetidae</taxon>
        <taxon>Diaporthales</taxon>
        <taxon>Diaporthaceae</taxon>
        <taxon>Diaporthe</taxon>
    </lineage>
</organism>
<evidence type="ECO:0000256" key="4">
    <source>
        <dbReference type="ARBA" id="ARBA00022723"/>
    </source>
</evidence>
<reference evidence="10" key="1">
    <citation type="submission" date="2017-09" db="EMBL/GenBank/DDBJ databases">
        <title>Polyketide synthases of a Diaporthe helianthi virulent isolate.</title>
        <authorList>
            <person name="Baroncelli R."/>
        </authorList>
    </citation>
    <scope>NUCLEOTIDE SEQUENCE [LARGE SCALE GENOMIC DNA]</scope>
    <source>
        <strain evidence="10">7/96</strain>
    </source>
</reference>
<evidence type="ECO:0000256" key="9">
    <source>
        <dbReference type="SAM" id="Phobius"/>
    </source>
</evidence>
<dbReference type="InterPro" id="IPR050121">
    <property type="entry name" value="Cytochrome_P450_monoxygenase"/>
</dbReference>
<accession>A0A2P5I9K8</accession>